<gene>
    <name evidence="2" type="ORF">BCV71DRAFT_13103</name>
</gene>
<dbReference type="Pfam" id="PF01388">
    <property type="entry name" value="ARID"/>
    <property type="match status" value="1"/>
</dbReference>
<dbReference type="VEuPathDB" id="FungiDB:BCV72DRAFT_236749"/>
<dbReference type="SMART" id="SM01014">
    <property type="entry name" value="ARID"/>
    <property type="match status" value="1"/>
</dbReference>
<sequence length="119" mass="13636">MSKVVIDTIERTKEYNNFIEQLKAFHARKGTTLLSEPVLGGKKIDLHKLFKDVIAAGGFEQVTKKRSWKQIGDGFDLPATCTNSAYILKGLYIRNLVNKHIYTYIYIYICIYTKCGIHC</sequence>
<organism evidence="2 3">
    <name type="scientific">Rhizopus microsporus</name>
    <dbReference type="NCBI Taxonomy" id="58291"/>
    <lineage>
        <taxon>Eukaryota</taxon>
        <taxon>Fungi</taxon>
        <taxon>Fungi incertae sedis</taxon>
        <taxon>Mucoromycota</taxon>
        <taxon>Mucoromycotina</taxon>
        <taxon>Mucoromycetes</taxon>
        <taxon>Mucorales</taxon>
        <taxon>Mucorineae</taxon>
        <taxon>Rhizopodaceae</taxon>
        <taxon>Rhizopus</taxon>
    </lineage>
</organism>
<dbReference type="InterPro" id="IPR001606">
    <property type="entry name" value="ARID_dom"/>
</dbReference>
<reference evidence="2 3" key="1">
    <citation type="journal article" date="2016" name="Proc. Natl. Acad. Sci. U.S.A.">
        <title>Lipid metabolic changes in an early divergent fungus govern the establishment of a mutualistic symbiosis with endobacteria.</title>
        <authorList>
            <person name="Lastovetsky O.A."/>
            <person name="Gaspar M.L."/>
            <person name="Mondo S.J."/>
            <person name="LaButti K.M."/>
            <person name="Sandor L."/>
            <person name="Grigoriev I.V."/>
            <person name="Henry S.A."/>
            <person name="Pawlowska T.E."/>
        </authorList>
    </citation>
    <scope>NUCLEOTIDE SEQUENCE [LARGE SCALE GENOMIC DNA]</scope>
    <source>
        <strain evidence="2 3">ATCC 11559</strain>
    </source>
</reference>
<dbReference type="CDD" id="cd16100">
    <property type="entry name" value="ARID"/>
    <property type="match status" value="1"/>
</dbReference>
<dbReference type="Proteomes" id="UP000242381">
    <property type="component" value="Unassembled WGS sequence"/>
</dbReference>
<name>A0A1X0SDG8_RHIZD</name>
<dbReference type="OMA" id="YEMSSEP"/>
<evidence type="ECO:0000313" key="2">
    <source>
        <dbReference type="EMBL" id="ORE22201.1"/>
    </source>
</evidence>
<dbReference type="AlphaFoldDB" id="A0A1X0SDG8"/>
<evidence type="ECO:0000313" key="3">
    <source>
        <dbReference type="Proteomes" id="UP000242381"/>
    </source>
</evidence>
<evidence type="ECO:0000259" key="1">
    <source>
        <dbReference type="PROSITE" id="PS51011"/>
    </source>
</evidence>
<feature type="domain" description="ARID" evidence="1">
    <location>
        <begin position="12"/>
        <end position="104"/>
    </location>
</feature>
<dbReference type="Gene3D" id="1.10.150.60">
    <property type="entry name" value="ARID DNA-binding domain"/>
    <property type="match status" value="1"/>
</dbReference>
<protein>
    <submittedName>
        <fullName evidence="2">ARID-like protein</fullName>
    </submittedName>
</protein>
<accession>A0A1X0SDG8</accession>
<dbReference type="PANTHER" id="PTHR46691:SF1">
    <property type="entry name" value="AT-RICH INTERACTIVE DOMAIN-CONTAINING PROTEIN 2"/>
    <property type="match status" value="1"/>
</dbReference>
<dbReference type="InterPro" id="IPR036431">
    <property type="entry name" value="ARID_dom_sf"/>
</dbReference>
<dbReference type="GO" id="GO:0003677">
    <property type="term" value="F:DNA binding"/>
    <property type="evidence" value="ECO:0007669"/>
    <property type="project" value="InterPro"/>
</dbReference>
<dbReference type="EMBL" id="KV921269">
    <property type="protein sequence ID" value="ORE22201.1"/>
    <property type="molecule type" value="Genomic_DNA"/>
</dbReference>
<dbReference type="SUPFAM" id="SSF46774">
    <property type="entry name" value="ARID-like"/>
    <property type="match status" value="1"/>
</dbReference>
<dbReference type="PANTHER" id="PTHR46691">
    <property type="entry name" value="HIGH MOBILITY GROUP B PROTEIN 9"/>
    <property type="match status" value="1"/>
</dbReference>
<dbReference type="SMART" id="SM00501">
    <property type="entry name" value="BRIGHT"/>
    <property type="match status" value="1"/>
</dbReference>
<proteinExistence type="predicted"/>
<dbReference type="PROSITE" id="PS51011">
    <property type="entry name" value="ARID"/>
    <property type="match status" value="1"/>
</dbReference>